<name>A0A8C4RLQ6_ERPCA</name>
<dbReference type="GeneTree" id="ENSGT00940000157815"/>
<dbReference type="RefSeq" id="XP_028653513.1">
    <property type="nucleotide sequence ID" value="XM_028797680.2"/>
</dbReference>
<feature type="domain" description="R-spondin Fu-CRD" evidence="12">
    <location>
        <begin position="43"/>
        <end position="142"/>
    </location>
</feature>
<feature type="region of interest" description="Disordered" evidence="10">
    <location>
        <begin position="172"/>
        <end position="191"/>
    </location>
</feature>
<evidence type="ECO:0000256" key="10">
    <source>
        <dbReference type="SAM" id="MobiDB-lite"/>
    </source>
</evidence>
<evidence type="ECO:0000259" key="13">
    <source>
        <dbReference type="Pfam" id="PF19028"/>
    </source>
</evidence>
<feature type="chain" id="PRO_5034099435" evidence="11">
    <location>
        <begin position="22"/>
        <end position="273"/>
    </location>
</feature>
<organism evidence="14 15">
    <name type="scientific">Erpetoichthys calabaricus</name>
    <name type="common">Rope fish</name>
    <name type="synonym">Calamoichthys calabaricus</name>
    <dbReference type="NCBI Taxonomy" id="27687"/>
    <lineage>
        <taxon>Eukaryota</taxon>
        <taxon>Metazoa</taxon>
        <taxon>Chordata</taxon>
        <taxon>Craniata</taxon>
        <taxon>Vertebrata</taxon>
        <taxon>Euteleostomi</taxon>
        <taxon>Actinopterygii</taxon>
        <taxon>Polypteriformes</taxon>
        <taxon>Polypteridae</taxon>
        <taxon>Erpetoichthys</taxon>
    </lineage>
</organism>
<evidence type="ECO:0000256" key="4">
    <source>
        <dbReference type="ARBA" id="ARBA00022606"/>
    </source>
</evidence>
<evidence type="ECO:0000256" key="7">
    <source>
        <dbReference type="ARBA" id="ARBA00022729"/>
    </source>
</evidence>
<feature type="domain" description="Spondin-like TSP1" evidence="13">
    <location>
        <begin position="148"/>
        <end position="202"/>
    </location>
</feature>
<evidence type="ECO:0000256" key="8">
    <source>
        <dbReference type="ARBA" id="ARBA00023157"/>
    </source>
</evidence>
<evidence type="ECO:0000256" key="2">
    <source>
        <dbReference type="ARBA" id="ARBA00007308"/>
    </source>
</evidence>
<dbReference type="InterPro" id="IPR009030">
    <property type="entry name" value="Growth_fac_rcpt_cys_sf"/>
</dbReference>
<dbReference type="SMART" id="SM00261">
    <property type="entry name" value="FU"/>
    <property type="match status" value="2"/>
</dbReference>
<feature type="compositionally biased region" description="Basic and acidic residues" evidence="10">
    <location>
        <begin position="212"/>
        <end position="251"/>
    </location>
</feature>
<gene>
    <name evidence="14" type="primary">RSPO3</name>
    <name evidence="14" type="synonym">rspo3</name>
</gene>
<dbReference type="GO" id="GO:0008201">
    <property type="term" value="F:heparin binding"/>
    <property type="evidence" value="ECO:0007669"/>
    <property type="project" value="UniProtKB-KW"/>
</dbReference>
<sequence>MQLRLLSLVLIFVHFMEYSDSQHASRSRRQRRTHPGVSHGCQGGCATCSDYNGCLSCKPRMFFFLERNGMKQIGVCLPACPSGYYGTRSPEINKCQKCKADCDACFNKNFCTKCKAGFYLHKGRCLEICPEEFEPNDQLMECIPVVHCIVGEWSQWTPCSKRGKTCGFKRGEESRSREVVQQPSARGDTCPVTTEKRTCVVKRKKCRKAEKRGKEERRKRPAKEENHESRQDERDTKRDTDTRGASENKNKTEHRRKKAQGKHHTSTAGSSGH</sequence>
<dbReference type="PANTHER" id="PTHR46987:SF1">
    <property type="entry name" value="R-SPONDIN-3"/>
    <property type="match status" value="1"/>
</dbReference>
<comment type="similarity">
    <text evidence="2">Belongs to the R-spondin family.</text>
</comment>
<dbReference type="Ensembl" id="ENSECRT00000003672.1">
    <property type="protein sequence ID" value="ENSECRP00000003612.1"/>
    <property type="gene ID" value="ENSECRG00000002476.1"/>
</dbReference>
<keyword evidence="6" id="KW-0879">Wnt signaling pathway</keyword>
<dbReference type="Pfam" id="PF19028">
    <property type="entry name" value="TSP1_spondin"/>
    <property type="match status" value="1"/>
</dbReference>
<protein>
    <submittedName>
        <fullName evidence="14">R-spondin 3</fullName>
    </submittedName>
</protein>
<dbReference type="InterPro" id="IPR051514">
    <property type="entry name" value="R-spondin"/>
</dbReference>
<keyword evidence="4" id="KW-0716">Sensory transduction</keyword>
<feature type="region of interest" description="Disordered" evidence="10">
    <location>
        <begin position="210"/>
        <end position="273"/>
    </location>
</feature>
<dbReference type="Pfam" id="PF15913">
    <property type="entry name" value="Furin-like_2"/>
    <property type="match status" value="1"/>
</dbReference>
<dbReference type="GO" id="GO:0016055">
    <property type="term" value="P:Wnt signaling pathway"/>
    <property type="evidence" value="ECO:0007669"/>
    <property type="project" value="UniProtKB-KW"/>
</dbReference>
<dbReference type="PROSITE" id="PS50092">
    <property type="entry name" value="TSP1"/>
    <property type="match status" value="1"/>
</dbReference>
<reference evidence="14" key="3">
    <citation type="submission" date="2025-09" db="UniProtKB">
        <authorList>
            <consortium name="Ensembl"/>
        </authorList>
    </citation>
    <scope>IDENTIFICATION</scope>
</reference>
<comment type="subcellular location">
    <subcellularLocation>
        <location evidence="1">Secreted</location>
    </subcellularLocation>
</comment>
<dbReference type="SMART" id="SM00209">
    <property type="entry name" value="TSP1"/>
    <property type="match status" value="1"/>
</dbReference>
<evidence type="ECO:0000313" key="14">
    <source>
        <dbReference type="Ensembl" id="ENSECRP00000003612.1"/>
    </source>
</evidence>
<reference evidence="14" key="2">
    <citation type="submission" date="2025-08" db="UniProtKB">
        <authorList>
            <consortium name="Ensembl"/>
        </authorList>
    </citation>
    <scope>IDENTIFICATION</scope>
</reference>
<evidence type="ECO:0000256" key="3">
    <source>
        <dbReference type="ARBA" id="ARBA00022525"/>
    </source>
</evidence>
<dbReference type="GO" id="GO:0005576">
    <property type="term" value="C:extracellular region"/>
    <property type="evidence" value="ECO:0007669"/>
    <property type="project" value="UniProtKB-SubCell"/>
</dbReference>
<dbReference type="AlphaFoldDB" id="A0A8C4RLQ6"/>
<dbReference type="InterPro" id="IPR043601">
    <property type="entry name" value="Rspo_Fu-CRD_dom"/>
</dbReference>
<evidence type="ECO:0000256" key="6">
    <source>
        <dbReference type="ARBA" id="ARBA00022687"/>
    </source>
</evidence>
<keyword evidence="15" id="KW-1185">Reference proteome</keyword>
<evidence type="ECO:0000256" key="9">
    <source>
        <dbReference type="ARBA" id="ARBA00023180"/>
    </source>
</evidence>
<dbReference type="SUPFAM" id="SSF57184">
    <property type="entry name" value="Growth factor receptor domain"/>
    <property type="match status" value="1"/>
</dbReference>
<keyword evidence="3" id="KW-0964">Secreted</keyword>
<keyword evidence="8" id="KW-1015">Disulfide bond</keyword>
<dbReference type="InterPro" id="IPR044004">
    <property type="entry name" value="TSP1_spondin_dom"/>
</dbReference>
<evidence type="ECO:0000256" key="1">
    <source>
        <dbReference type="ARBA" id="ARBA00004613"/>
    </source>
</evidence>
<dbReference type="GeneID" id="114648572"/>
<dbReference type="Gene3D" id="2.20.100.10">
    <property type="entry name" value="Thrombospondin type-1 (TSP1) repeat"/>
    <property type="match status" value="1"/>
</dbReference>
<dbReference type="Gene3D" id="2.10.220.10">
    <property type="entry name" value="Hormone Receptor, Insulin-like Growth Factor Receptor 1, Chain A, domain 2"/>
    <property type="match status" value="1"/>
</dbReference>
<proteinExistence type="inferred from homology"/>
<reference evidence="14" key="1">
    <citation type="submission" date="2021-06" db="EMBL/GenBank/DDBJ databases">
        <authorList>
            <consortium name="Wellcome Sanger Institute Data Sharing"/>
        </authorList>
    </citation>
    <scope>NUCLEOTIDE SEQUENCE [LARGE SCALE GENOMIC DNA]</scope>
</reference>
<evidence type="ECO:0000256" key="11">
    <source>
        <dbReference type="SAM" id="SignalP"/>
    </source>
</evidence>
<dbReference type="Proteomes" id="UP000694620">
    <property type="component" value="Chromosome 3"/>
</dbReference>
<feature type="compositionally biased region" description="Basic residues" evidence="10">
    <location>
        <begin position="252"/>
        <end position="265"/>
    </location>
</feature>
<dbReference type="InterPro" id="IPR000884">
    <property type="entry name" value="TSP1_rpt"/>
</dbReference>
<accession>A0A8C4RLQ6</accession>
<dbReference type="CDD" id="cd00064">
    <property type="entry name" value="FU"/>
    <property type="match status" value="1"/>
</dbReference>
<dbReference type="OrthoDB" id="10257656at2759"/>
<dbReference type="PANTHER" id="PTHR46987">
    <property type="entry name" value="NEUROHYPOPHYSIAL HORMONES, N-TERMINAL DOMAIN CONTAINING PROTEIN"/>
    <property type="match status" value="1"/>
</dbReference>
<dbReference type="CTD" id="84870"/>
<dbReference type="InterPro" id="IPR006212">
    <property type="entry name" value="Furin_repeat"/>
</dbReference>
<keyword evidence="5" id="KW-0358">Heparin-binding</keyword>
<dbReference type="SUPFAM" id="SSF82895">
    <property type="entry name" value="TSP-1 type 1 repeat"/>
    <property type="match status" value="1"/>
</dbReference>
<keyword evidence="9" id="KW-0325">Glycoprotein</keyword>
<keyword evidence="7 11" id="KW-0732">Signal</keyword>
<feature type="signal peptide" evidence="11">
    <location>
        <begin position="1"/>
        <end position="21"/>
    </location>
</feature>
<evidence type="ECO:0000313" key="15">
    <source>
        <dbReference type="Proteomes" id="UP000694620"/>
    </source>
</evidence>
<dbReference type="InterPro" id="IPR036383">
    <property type="entry name" value="TSP1_rpt_sf"/>
</dbReference>
<evidence type="ECO:0000256" key="5">
    <source>
        <dbReference type="ARBA" id="ARBA00022674"/>
    </source>
</evidence>
<evidence type="ECO:0000259" key="12">
    <source>
        <dbReference type="Pfam" id="PF15913"/>
    </source>
</evidence>